<comment type="caution">
    <text evidence="1">The sequence shown here is derived from an EMBL/GenBank/DDBJ whole genome shotgun (WGS) entry which is preliminary data.</text>
</comment>
<protein>
    <submittedName>
        <fullName evidence="1">Uncharacterized protein</fullName>
    </submittedName>
</protein>
<organism evidence="1 2">
    <name type="scientific">Protopolystoma xenopodis</name>
    <dbReference type="NCBI Taxonomy" id="117903"/>
    <lineage>
        <taxon>Eukaryota</taxon>
        <taxon>Metazoa</taxon>
        <taxon>Spiralia</taxon>
        <taxon>Lophotrochozoa</taxon>
        <taxon>Platyhelminthes</taxon>
        <taxon>Monogenea</taxon>
        <taxon>Polyopisthocotylea</taxon>
        <taxon>Polystomatidea</taxon>
        <taxon>Polystomatidae</taxon>
        <taxon>Protopolystoma</taxon>
    </lineage>
</organism>
<evidence type="ECO:0000313" key="1">
    <source>
        <dbReference type="EMBL" id="VEL41989.1"/>
    </source>
</evidence>
<dbReference type="EMBL" id="CAAALY010271972">
    <property type="protein sequence ID" value="VEL41989.1"/>
    <property type="molecule type" value="Genomic_DNA"/>
</dbReference>
<dbReference type="AlphaFoldDB" id="A0A448XPZ3"/>
<proteinExistence type="predicted"/>
<name>A0A448XPZ3_9PLAT</name>
<evidence type="ECO:0000313" key="2">
    <source>
        <dbReference type="Proteomes" id="UP000784294"/>
    </source>
</evidence>
<gene>
    <name evidence="1" type="ORF">PXEA_LOCUS35429</name>
</gene>
<reference evidence="1" key="1">
    <citation type="submission" date="2018-11" db="EMBL/GenBank/DDBJ databases">
        <authorList>
            <consortium name="Pathogen Informatics"/>
        </authorList>
    </citation>
    <scope>NUCLEOTIDE SEQUENCE</scope>
</reference>
<keyword evidence="2" id="KW-1185">Reference proteome</keyword>
<accession>A0A448XPZ3</accession>
<dbReference type="Proteomes" id="UP000784294">
    <property type="component" value="Unassembled WGS sequence"/>
</dbReference>
<sequence length="139" mass="15042">MSNFTSKSCLLFTSSPAYTLSINTNSLGTELLDAMVYVMFYHGPQLSTKKLFITMNRPTTPARSTTSTNANCCQHYKRLDFVGSRVTIVSGNLPSGTGSSACVCTCPEKSIATVIADGLLKKRDTIRSCLLSIKLKLTS</sequence>